<organism evidence="1 2">
    <name type="scientific">Petrimonas mucosa</name>
    <dbReference type="NCBI Taxonomy" id="1642646"/>
    <lineage>
        <taxon>Bacteria</taxon>
        <taxon>Pseudomonadati</taxon>
        <taxon>Bacteroidota</taxon>
        <taxon>Bacteroidia</taxon>
        <taxon>Bacteroidales</taxon>
        <taxon>Dysgonomonadaceae</taxon>
        <taxon>Petrimonas</taxon>
    </lineage>
</organism>
<dbReference type="KEGG" id="pmuc:ING2E5A_1792"/>
<gene>
    <name evidence="1" type="ORF">ING2E5A_1792</name>
</gene>
<reference evidence="1 2" key="1">
    <citation type="submission" date="2016-08" db="EMBL/GenBank/DDBJ databases">
        <authorList>
            <person name="Seilhamer J.J."/>
        </authorList>
    </citation>
    <scope>NUCLEOTIDE SEQUENCE [LARGE SCALE GENOMIC DNA]</scope>
    <source>
        <strain evidence="1">ING2-E5A</strain>
    </source>
</reference>
<dbReference type="STRING" id="1642646.ING2E5A_1792"/>
<dbReference type="EMBL" id="LT608328">
    <property type="protein sequence ID" value="SCM58398.1"/>
    <property type="molecule type" value="Genomic_DNA"/>
</dbReference>
<sequence length="69" mass="7817">MKNLLCPQCKIRRFYIVNAAGERLVVTVTDDKTIRPIHQDASLEGFDTSRLYCLGCSWSGSVNMLTDKH</sequence>
<name>A0A1G4G7W5_9BACT</name>
<evidence type="ECO:0000313" key="2">
    <source>
        <dbReference type="Proteomes" id="UP000178485"/>
    </source>
</evidence>
<protein>
    <submittedName>
        <fullName evidence="1">Uncharacterized protein</fullName>
    </submittedName>
</protein>
<dbReference type="AlphaFoldDB" id="A0A1G4G7W5"/>
<evidence type="ECO:0000313" key="1">
    <source>
        <dbReference type="EMBL" id="SCM58398.1"/>
    </source>
</evidence>
<accession>A0A1G4G7W5</accession>
<proteinExistence type="predicted"/>
<dbReference type="Proteomes" id="UP000178485">
    <property type="component" value="Chromosome i"/>
</dbReference>
<keyword evidence="2" id="KW-1185">Reference proteome</keyword>
<dbReference type="RefSeq" id="WP_071137056.1">
    <property type="nucleotide sequence ID" value="NZ_DUQN01000134.1"/>
</dbReference>